<feature type="transmembrane region" description="Helical" evidence="4">
    <location>
        <begin position="304"/>
        <end position="325"/>
    </location>
</feature>
<feature type="transmembrane region" description="Helical" evidence="4">
    <location>
        <begin position="345"/>
        <end position="363"/>
    </location>
</feature>
<keyword evidence="3 5" id="KW-0808">Transferase</keyword>
<dbReference type="PANTHER" id="PTHR43630:SF1">
    <property type="entry name" value="POLY-BETA-1,6-N-ACETYL-D-GLUCOSAMINE SYNTHASE"/>
    <property type="match status" value="1"/>
</dbReference>
<dbReference type="OrthoDB" id="9797391at2"/>
<accession>A0A0P8WC83</accession>
<comment type="similarity">
    <text evidence="1">Belongs to the glycosyltransferase 2 family.</text>
</comment>
<dbReference type="PANTHER" id="PTHR43630">
    <property type="entry name" value="POLY-BETA-1,6-N-ACETYL-D-GLUCOSAMINE SYNTHASE"/>
    <property type="match status" value="1"/>
</dbReference>
<feature type="transmembrane region" description="Helical" evidence="4">
    <location>
        <begin position="375"/>
        <end position="394"/>
    </location>
</feature>
<sequence>MKYVFYLTALIQIPVFFITLYYIIISIFGIYKGKRHKEFEPQKKFAIIVAAHNEEMVIGHIIDSLMDLDYPHNMYDVFVIADNCTDKTAKIADIHGAYVFERQNDKQRGKGYALEWMFQNIFSMKKKYDCIAVFDADNLVSKNFLREMNNKLCEGYKVVQGFLDSKNPNDSWITASYSIAFWSSNRMFQLAKSNLGLSSQIGGTGFCVDVELLKQLGWGATCLTEDLEFSCKLILNGEKIGWAHDAVIYDEKPLTLKQSWKQRKRWMQGFADVSGRFFFKLLIKGIKDFDITALDCALYTIQPYILIVFGVSTILTFTQSSLNIPLNVFLIKFLLSSALGIGDEMWNIIMIIQFFYTPALLLLDRKLDLRISLWYIIYPLYVLTWIPIALSGIMNKNNKEWTHTIHTRQISIEDIENSCENGKESLA</sequence>
<dbReference type="InterPro" id="IPR029044">
    <property type="entry name" value="Nucleotide-diphossugar_trans"/>
</dbReference>
<evidence type="ECO:0000313" key="5">
    <source>
        <dbReference type="EMBL" id="KPU45339.1"/>
    </source>
</evidence>
<protein>
    <submittedName>
        <fullName evidence="5">Beta-monoglucosyldiacylglycerol synthase</fullName>
        <ecNumber evidence="5">2.4.1.-</ecNumber>
    </submittedName>
</protein>
<name>A0A0P8WC83_9CLOT</name>
<keyword evidence="4" id="KW-0812">Transmembrane</keyword>
<organism evidence="5 6">
    <name type="scientific">Oxobacter pfennigii</name>
    <dbReference type="NCBI Taxonomy" id="36849"/>
    <lineage>
        <taxon>Bacteria</taxon>
        <taxon>Bacillati</taxon>
        <taxon>Bacillota</taxon>
        <taxon>Clostridia</taxon>
        <taxon>Eubacteriales</taxon>
        <taxon>Clostridiaceae</taxon>
        <taxon>Oxobacter</taxon>
    </lineage>
</organism>
<dbReference type="GO" id="GO:0016757">
    <property type="term" value="F:glycosyltransferase activity"/>
    <property type="evidence" value="ECO:0007669"/>
    <property type="project" value="UniProtKB-KW"/>
</dbReference>
<dbReference type="SUPFAM" id="SSF53448">
    <property type="entry name" value="Nucleotide-diphospho-sugar transferases"/>
    <property type="match status" value="1"/>
</dbReference>
<evidence type="ECO:0000256" key="3">
    <source>
        <dbReference type="ARBA" id="ARBA00022679"/>
    </source>
</evidence>
<evidence type="ECO:0000256" key="1">
    <source>
        <dbReference type="ARBA" id="ARBA00006739"/>
    </source>
</evidence>
<keyword evidence="2 5" id="KW-0328">Glycosyltransferase</keyword>
<dbReference type="RefSeq" id="WP_054874141.1">
    <property type="nucleotide sequence ID" value="NZ_LKET01000024.1"/>
</dbReference>
<dbReference type="Gene3D" id="3.90.550.10">
    <property type="entry name" value="Spore Coat Polysaccharide Biosynthesis Protein SpsA, Chain A"/>
    <property type="match status" value="1"/>
</dbReference>
<dbReference type="EC" id="2.4.1.-" evidence="5"/>
<reference evidence="5 6" key="1">
    <citation type="submission" date="2015-09" db="EMBL/GenBank/DDBJ databases">
        <title>Genome sequence of Oxobacter pfennigii DSM 3222.</title>
        <authorList>
            <person name="Poehlein A."/>
            <person name="Bengelsdorf F.R."/>
            <person name="Schiel-Bengelsdorf B."/>
            <person name="Duerre P."/>
            <person name="Daniel R."/>
        </authorList>
    </citation>
    <scope>NUCLEOTIDE SEQUENCE [LARGE SCALE GENOMIC DNA]</scope>
    <source>
        <strain evidence="5 6">DSM 3222</strain>
    </source>
</reference>
<evidence type="ECO:0000256" key="4">
    <source>
        <dbReference type="SAM" id="Phobius"/>
    </source>
</evidence>
<evidence type="ECO:0000313" key="6">
    <source>
        <dbReference type="Proteomes" id="UP000050326"/>
    </source>
</evidence>
<dbReference type="Proteomes" id="UP000050326">
    <property type="component" value="Unassembled WGS sequence"/>
</dbReference>
<dbReference type="EMBL" id="LKET01000024">
    <property type="protein sequence ID" value="KPU45339.1"/>
    <property type="molecule type" value="Genomic_DNA"/>
</dbReference>
<feature type="transmembrane region" description="Helical" evidence="4">
    <location>
        <begin position="6"/>
        <end position="31"/>
    </location>
</feature>
<proteinExistence type="inferred from homology"/>
<evidence type="ECO:0000256" key="2">
    <source>
        <dbReference type="ARBA" id="ARBA00022676"/>
    </source>
</evidence>
<dbReference type="AlphaFoldDB" id="A0A0P8WC83"/>
<dbReference type="Pfam" id="PF13641">
    <property type="entry name" value="Glyco_tranf_2_3"/>
    <property type="match status" value="1"/>
</dbReference>
<comment type="caution">
    <text evidence="5">The sequence shown here is derived from an EMBL/GenBank/DDBJ whole genome shotgun (WGS) entry which is preliminary data.</text>
</comment>
<dbReference type="CDD" id="cd06438">
    <property type="entry name" value="EpsO_like"/>
    <property type="match status" value="1"/>
</dbReference>
<dbReference type="STRING" id="36849.OXPF_10340"/>
<gene>
    <name evidence="5" type="ORF">OXPF_10340</name>
</gene>
<keyword evidence="6" id="KW-1185">Reference proteome</keyword>
<dbReference type="PATRIC" id="fig|36849.3.peg.1106"/>
<keyword evidence="4" id="KW-0472">Membrane</keyword>
<keyword evidence="4" id="KW-1133">Transmembrane helix</keyword>